<dbReference type="InterPro" id="IPR011009">
    <property type="entry name" value="Kinase-like_dom_sf"/>
</dbReference>
<dbReference type="GO" id="GO:0006646">
    <property type="term" value="P:phosphatidylethanolamine biosynthetic process"/>
    <property type="evidence" value="ECO:0007669"/>
    <property type="project" value="TreeGrafter"/>
</dbReference>
<keyword evidence="1" id="KW-0443">Lipid metabolism</keyword>
<dbReference type="Proteomes" id="UP000092462">
    <property type="component" value="Unassembled WGS sequence"/>
</dbReference>
<dbReference type="GO" id="GO:0005737">
    <property type="term" value="C:cytoplasm"/>
    <property type="evidence" value="ECO:0007669"/>
    <property type="project" value="TreeGrafter"/>
</dbReference>
<sequence>MDPKRLLEEPQAPHIPVTVHEATIFDGAREILEKIRPNWKPEDIEFKLFTDGITNKLVGCFYGDREDTVLIRVYGNKTDLLIDRTAETRNIKLLHSYGFAPRLHATFANGLAYEYVPGVTLNPENVTDPAIWTLVARKMARMHKVECGAEVSRKAMLRGKLEQFLNLIPETFSRREIHERVKDQFLPVSKLRQEVENLCDRLETLGSPVVFAHNDLLLGNVVYTEALNQVTFIDYEYAAYNYQAFDIGNHFTEFAGIDEIDYARYPSRDFQMQWLRVYLETYQHPRCVTETDLERLYVQVNQFALASHLFWTIWALIQAEHSTIDFDFVRFAQIRYEEYLQRKEDFLALSFEN</sequence>
<dbReference type="GO" id="GO:0004305">
    <property type="term" value="F:ethanolamine kinase activity"/>
    <property type="evidence" value="ECO:0007669"/>
    <property type="project" value="UniProtKB-EC"/>
</dbReference>
<dbReference type="Gene3D" id="3.90.1200.10">
    <property type="match status" value="1"/>
</dbReference>
<evidence type="ECO:0000256" key="5">
    <source>
        <dbReference type="ARBA" id="ARBA00038874"/>
    </source>
</evidence>
<evidence type="ECO:0000256" key="4">
    <source>
        <dbReference type="ARBA" id="ARBA00038211"/>
    </source>
</evidence>
<dbReference type="VEuPathDB" id="VectorBase:PPAI009322"/>
<dbReference type="PANTHER" id="PTHR22603">
    <property type="entry name" value="CHOLINE/ETHANOALAMINE KINASE"/>
    <property type="match status" value="1"/>
</dbReference>
<evidence type="ECO:0000256" key="2">
    <source>
        <dbReference type="ARBA" id="ARBA00023264"/>
    </source>
</evidence>
<dbReference type="PANTHER" id="PTHR22603:SF66">
    <property type="entry name" value="ETHANOLAMINE KINASE"/>
    <property type="match status" value="1"/>
</dbReference>
<keyword evidence="7" id="KW-1185">Reference proteome</keyword>
<dbReference type="Gene3D" id="3.30.200.20">
    <property type="entry name" value="Phosphorylase Kinase, domain 1"/>
    <property type="match status" value="1"/>
</dbReference>
<keyword evidence="1" id="KW-0444">Lipid biosynthesis</keyword>
<keyword evidence="2" id="KW-1208">Phospholipid metabolism</keyword>
<dbReference type="Pfam" id="PF01633">
    <property type="entry name" value="Choline_kinase"/>
    <property type="match status" value="1"/>
</dbReference>
<evidence type="ECO:0000313" key="6">
    <source>
        <dbReference type="EnsemblMetazoa" id="PPAI009322-PA"/>
    </source>
</evidence>
<organism evidence="6 7">
    <name type="scientific">Phlebotomus papatasi</name>
    <name type="common">Sandfly</name>
    <dbReference type="NCBI Taxonomy" id="29031"/>
    <lineage>
        <taxon>Eukaryota</taxon>
        <taxon>Metazoa</taxon>
        <taxon>Ecdysozoa</taxon>
        <taxon>Arthropoda</taxon>
        <taxon>Hexapoda</taxon>
        <taxon>Insecta</taxon>
        <taxon>Pterygota</taxon>
        <taxon>Neoptera</taxon>
        <taxon>Endopterygota</taxon>
        <taxon>Diptera</taxon>
        <taxon>Nematocera</taxon>
        <taxon>Psychodoidea</taxon>
        <taxon>Psychodidae</taxon>
        <taxon>Phlebotomus</taxon>
        <taxon>Phlebotomus</taxon>
    </lineage>
</organism>
<name>A0A1B0DLT2_PHLPP</name>
<comment type="pathway">
    <text evidence="3">Phospholipid metabolism; phosphatidylethanolamine biosynthesis; phosphatidylethanolamine from ethanolamine: step 1/3.</text>
</comment>
<evidence type="ECO:0000313" key="7">
    <source>
        <dbReference type="Proteomes" id="UP000092462"/>
    </source>
</evidence>
<dbReference type="CDD" id="cd05157">
    <property type="entry name" value="ETNK_euk"/>
    <property type="match status" value="1"/>
</dbReference>
<proteinExistence type="inferred from homology"/>
<dbReference type="SUPFAM" id="SSF56112">
    <property type="entry name" value="Protein kinase-like (PK-like)"/>
    <property type="match status" value="1"/>
</dbReference>
<accession>A0A1B0DLT2</accession>
<dbReference type="EnsemblMetazoa" id="PPAI009322-RA">
    <property type="protein sequence ID" value="PPAI009322-PA"/>
    <property type="gene ID" value="PPAI009322"/>
</dbReference>
<protein>
    <recommendedName>
        <fullName evidence="5">ethanolamine kinase</fullName>
        <ecNumber evidence="5">2.7.1.82</ecNumber>
    </recommendedName>
</protein>
<dbReference type="VEuPathDB" id="VectorBase:PPAPM1_011002"/>
<keyword evidence="1" id="KW-0594">Phospholipid biosynthesis</keyword>
<dbReference type="AlphaFoldDB" id="A0A1B0DLT2"/>
<evidence type="ECO:0000256" key="1">
    <source>
        <dbReference type="ARBA" id="ARBA00023209"/>
    </source>
</evidence>
<evidence type="ECO:0000256" key="3">
    <source>
        <dbReference type="ARBA" id="ARBA00037883"/>
    </source>
</evidence>
<dbReference type="EMBL" id="AJVK01006808">
    <property type="status" value="NOT_ANNOTATED_CDS"/>
    <property type="molecule type" value="Genomic_DNA"/>
</dbReference>
<comment type="similarity">
    <text evidence="4">Belongs to the choline/ethanolamine kinase family.</text>
</comment>
<dbReference type="EC" id="2.7.1.82" evidence="5"/>
<reference evidence="6" key="1">
    <citation type="submission" date="2022-08" db="UniProtKB">
        <authorList>
            <consortium name="EnsemblMetazoa"/>
        </authorList>
    </citation>
    <scope>IDENTIFICATION</scope>
    <source>
        <strain evidence="6">Israel</strain>
    </source>
</reference>